<keyword evidence="1" id="KW-0812">Transmembrane</keyword>
<keyword evidence="1" id="KW-0472">Membrane</keyword>
<reference evidence="2" key="2">
    <citation type="journal article" date="2015" name="Fish Shellfish Immunol.">
        <title>Early steps in the European eel (Anguilla anguilla)-Vibrio vulnificus interaction in the gills: Role of the RtxA13 toxin.</title>
        <authorList>
            <person name="Callol A."/>
            <person name="Pajuelo D."/>
            <person name="Ebbesson L."/>
            <person name="Teles M."/>
            <person name="MacKenzie S."/>
            <person name="Amaro C."/>
        </authorList>
    </citation>
    <scope>NUCLEOTIDE SEQUENCE</scope>
</reference>
<evidence type="ECO:0000313" key="2">
    <source>
        <dbReference type="EMBL" id="JAH14724.1"/>
    </source>
</evidence>
<feature type="transmembrane region" description="Helical" evidence="1">
    <location>
        <begin position="7"/>
        <end position="25"/>
    </location>
</feature>
<dbReference type="EMBL" id="GBXM01093853">
    <property type="protein sequence ID" value="JAH14724.1"/>
    <property type="molecule type" value="Transcribed_RNA"/>
</dbReference>
<protein>
    <submittedName>
        <fullName evidence="2">Uncharacterized protein</fullName>
    </submittedName>
</protein>
<dbReference type="AlphaFoldDB" id="A0A0E9QD64"/>
<accession>A0A0E9QD64</accession>
<evidence type="ECO:0000256" key="1">
    <source>
        <dbReference type="SAM" id="Phobius"/>
    </source>
</evidence>
<name>A0A0E9QD64_ANGAN</name>
<reference evidence="2" key="1">
    <citation type="submission" date="2014-11" db="EMBL/GenBank/DDBJ databases">
        <authorList>
            <person name="Amaro Gonzalez C."/>
        </authorList>
    </citation>
    <scope>NUCLEOTIDE SEQUENCE</scope>
</reference>
<keyword evidence="1" id="KW-1133">Transmembrane helix</keyword>
<proteinExistence type="predicted"/>
<sequence>MGSAINIFMIICFAMYIFLHVIYFHSQFLPFTDFYVRFFFLRLSNLILQK</sequence>
<organism evidence="2">
    <name type="scientific">Anguilla anguilla</name>
    <name type="common">European freshwater eel</name>
    <name type="synonym">Muraena anguilla</name>
    <dbReference type="NCBI Taxonomy" id="7936"/>
    <lineage>
        <taxon>Eukaryota</taxon>
        <taxon>Metazoa</taxon>
        <taxon>Chordata</taxon>
        <taxon>Craniata</taxon>
        <taxon>Vertebrata</taxon>
        <taxon>Euteleostomi</taxon>
        <taxon>Actinopterygii</taxon>
        <taxon>Neopterygii</taxon>
        <taxon>Teleostei</taxon>
        <taxon>Anguilliformes</taxon>
        <taxon>Anguillidae</taxon>
        <taxon>Anguilla</taxon>
    </lineage>
</organism>